<gene>
    <name evidence="2" type="ORF">FV139_03490</name>
</gene>
<feature type="domain" description="PilZ" evidence="1">
    <location>
        <begin position="154"/>
        <end position="224"/>
    </location>
</feature>
<evidence type="ECO:0000259" key="1">
    <source>
        <dbReference type="Pfam" id="PF07238"/>
    </source>
</evidence>
<dbReference type="InterPro" id="IPR009875">
    <property type="entry name" value="PilZ_domain"/>
</dbReference>
<protein>
    <submittedName>
        <fullName evidence="2">PilZ domain-containing protein</fullName>
    </submittedName>
</protein>
<name>A0A5C9A6H3_9GAMM</name>
<sequence length="265" mass="28382">MAPGQYGSTGALTPYRSSICTYPAADNNKLAFCNIYNLITQSNNCDPIDSFALPPRQCIAPGFRLNTLGLTLNQTASGILALEHLQFGKLRICDSALGIQLVPTETDNAVTQIDTADVPVLMAFLRRHLEHSANRRSSGRIHLAELAGSAADGLSVTLINNEGYVFATPVVNVSLTGLLLSAPTPPAKPGEMVDAIIALEDREVTLRGQVVRTEEAGQLIALHFPECVDPNGVLCPPAALRDIFTTLEALWLERELGVKGRQPGV</sequence>
<proteinExistence type="predicted"/>
<dbReference type="Gene3D" id="2.40.10.220">
    <property type="entry name" value="predicted glycosyltransferase like domains"/>
    <property type="match status" value="1"/>
</dbReference>
<dbReference type="GO" id="GO:0035438">
    <property type="term" value="F:cyclic-di-GMP binding"/>
    <property type="evidence" value="ECO:0007669"/>
    <property type="project" value="InterPro"/>
</dbReference>
<evidence type="ECO:0000313" key="3">
    <source>
        <dbReference type="Proteomes" id="UP000321039"/>
    </source>
</evidence>
<dbReference type="EMBL" id="VRZA01000001">
    <property type="protein sequence ID" value="TXS96553.1"/>
    <property type="molecule type" value="Genomic_DNA"/>
</dbReference>
<dbReference type="Pfam" id="PF07238">
    <property type="entry name" value="PilZ"/>
    <property type="match status" value="1"/>
</dbReference>
<dbReference type="AlphaFoldDB" id="A0A5C9A6H3"/>
<accession>A0A5C9A6H3</accession>
<comment type="caution">
    <text evidence="2">The sequence shown here is derived from an EMBL/GenBank/DDBJ whole genome shotgun (WGS) entry which is preliminary data.</text>
</comment>
<reference evidence="2 3" key="1">
    <citation type="submission" date="2019-08" db="EMBL/GenBank/DDBJ databases">
        <title>Parahaliea maris sp. nov., isolated from the surface seawater.</title>
        <authorList>
            <person name="Liu Y."/>
        </authorList>
    </citation>
    <scope>NUCLEOTIDE SEQUENCE [LARGE SCALE GENOMIC DNA]</scope>
    <source>
        <strain evidence="2 3">HSLHS9</strain>
    </source>
</reference>
<keyword evidence="3" id="KW-1185">Reference proteome</keyword>
<organism evidence="2 3">
    <name type="scientific">Parahaliea maris</name>
    <dbReference type="NCBI Taxonomy" id="2716870"/>
    <lineage>
        <taxon>Bacteria</taxon>
        <taxon>Pseudomonadati</taxon>
        <taxon>Pseudomonadota</taxon>
        <taxon>Gammaproteobacteria</taxon>
        <taxon>Cellvibrionales</taxon>
        <taxon>Halieaceae</taxon>
        <taxon>Parahaliea</taxon>
    </lineage>
</organism>
<dbReference type="Proteomes" id="UP000321039">
    <property type="component" value="Unassembled WGS sequence"/>
</dbReference>
<evidence type="ECO:0000313" key="2">
    <source>
        <dbReference type="EMBL" id="TXS96553.1"/>
    </source>
</evidence>